<dbReference type="VEuPathDB" id="FungiDB:FUN_005447"/>
<reference evidence="1 2" key="1">
    <citation type="submission" date="2016-04" db="EMBL/GenBank/DDBJ databases">
        <title>Genome analyses suggest a sexual origin of heterokaryosis in a supposedly ancient asexual fungus.</title>
        <authorList>
            <person name="Ropars J."/>
            <person name="Sedzielewska K."/>
            <person name="Noel J."/>
            <person name="Charron P."/>
            <person name="Farinelli L."/>
            <person name="Marton T."/>
            <person name="Kruger M."/>
            <person name="Pelin A."/>
            <person name="Brachmann A."/>
            <person name="Corradi N."/>
        </authorList>
    </citation>
    <scope>NUCLEOTIDE SEQUENCE [LARGE SCALE GENOMIC DNA]</scope>
    <source>
        <strain evidence="1 2">A5</strain>
    </source>
</reference>
<gene>
    <name evidence="1" type="ORF">RhiirA5_413630</name>
</gene>
<organism evidence="1 2">
    <name type="scientific">Rhizophagus irregularis</name>
    <dbReference type="NCBI Taxonomy" id="588596"/>
    <lineage>
        <taxon>Eukaryota</taxon>
        <taxon>Fungi</taxon>
        <taxon>Fungi incertae sedis</taxon>
        <taxon>Mucoromycota</taxon>
        <taxon>Glomeromycotina</taxon>
        <taxon>Glomeromycetes</taxon>
        <taxon>Glomerales</taxon>
        <taxon>Glomeraceae</taxon>
        <taxon>Rhizophagus</taxon>
    </lineage>
</organism>
<dbReference type="EMBL" id="LLXJ01000341">
    <property type="protein sequence ID" value="PKC11021.1"/>
    <property type="molecule type" value="Genomic_DNA"/>
</dbReference>
<comment type="caution">
    <text evidence="1">The sequence shown here is derived from an EMBL/GenBank/DDBJ whole genome shotgun (WGS) entry which is preliminary data.</text>
</comment>
<accession>A0A2N0PW09</accession>
<sequence>MLAKFTKTDINVRFYNSGQIYVPFTSDTDLRLTLCSCRIWIEDSNGYRIAGDEDYRDCSYDPAGDDHEYLSFQNQTYTVHAKVGGSLEKQKVRGPFNENTCFSIHGSVDDWKFDQKSCS</sequence>
<name>A0A2N0PW09_9GLOM</name>
<dbReference type="VEuPathDB" id="FungiDB:RhiirFUN_005133"/>
<dbReference type="Proteomes" id="UP000232722">
    <property type="component" value="Unassembled WGS sequence"/>
</dbReference>
<evidence type="ECO:0000313" key="1">
    <source>
        <dbReference type="EMBL" id="PKC11021.1"/>
    </source>
</evidence>
<evidence type="ECO:0000313" key="2">
    <source>
        <dbReference type="Proteomes" id="UP000232722"/>
    </source>
</evidence>
<proteinExistence type="predicted"/>
<protein>
    <submittedName>
        <fullName evidence="1">Uncharacterized protein</fullName>
    </submittedName>
</protein>
<reference evidence="1 2" key="2">
    <citation type="submission" date="2017-09" db="EMBL/GenBank/DDBJ databases">
        <title>Extensive intraspecific genome diversity in a model arbuscular mycorrhizal fungus.</title>
        <authorList>
            <person name="Chen E.C."/>
            <person name="Morin E."/>
            <person name="Beaudet D."/>
            <person name="Noel J."/>
            <person name="Ndikumana S."/>
            <person name="Charron P."/>
            <person name="St-Onge C."/>
            <person name="Giorgi J."/>
            <person name="Grigoriev I.V."/>
            <person name="Roux C."/>
            <person name="Martin F.M."/>
            <person name="Corradi N."/>
        </authorList>
    </citation>
    <scope>NUCLEOTIDE SEQUENCE [LARGE SCALE GENOMIC DNA]</scope>
    <source>
        <strain evidence="1 2">A5</strain>
    </source>
</reference>
<dbReference type="AlphaFoldDB" id="A0A2N0PW09"/>
<dbReference type="VEuPathDB" id="FungiDB:RhiirA1_467107"/>